<dbReference type="GO" id="GO:0016747">
    <property type="term" value="F:acyltransferase activity, transferring groups other than amino-acyl groups"/>
    <property type="evidence" value="ECO:0007669"/>
    <property type="project" value="InterPro"/>
</dbReference>
<evidence type="ECO:0000313" key="2">
    <source>
        <dbReference type="EMBL" id="RKT69443.1"/>
    </source>
</evidence>
<name>A0A495XA01_9PSEU</name>
<comment type="caution">
    <text evidence="2">The sequence shown here is derived from an EMBL/GenBank/DDBJ whole genome shotgun (WGS) entry which is preliminary data.</text>
</comment>
<keyword evidence="2" id="KW-0808">Transferase</keyword>
<dbReference type="CDD" id="cd04301">
    <property type="entry name" value="NAT_SF"/>
    <property type="match status" value="1"/>
</dbReference>
<dbReference type="InterPro" id="IPR000182">
    <property type="entry name" value="GNAT_dom"/>
</dbReference>
<dbReference type="SUPFAM" id="SSF55729">
    <property type="entry name" value="Acyl-CoA N-acyltransferases (Nat)"/>
    <property type="match status" value="1"/>
</dbReference>
<keyword evidence="3" id="KW-1185">Reference proteome</keyword>
<dbReference type="Gene3D" id="3.40.630.30">
    <property type="match status" value="1"/>
</dbReference>
<dbReference type="AlphaFoldDB" id="A0A495XA01"/>
<organism evidence="2 3">
    <name type="scientific">Saccharothrix variisporea</name>
    <dbReference type="NCBI Taxonomy" id="543527"/>
    <lineage>
        <taxon>Bacteria</taxon>
        <taxon>Bacillati</taxon>
        <taxon>Actinomycetota</taxon>
        <taxon>Actinomycetes</taxon>
        <taxon>Pseudonocardiales</taxon>
        <taxon>Pseudonocardiaceae</taxon>
        <taxon>Saccharothrix</taxon>
    </lineage>
</organism>
<dbReference type="Pfam" id="PF00583">
    <property type="entry name" value="Acetyltransf_1"/>
    <property type="match status" value="1"/>
</dbReference>
<reference evidence="2 3" key="1">
    <citation type="submission" date="2018-10" db="EMBL/GenBank/DDBJ databases">
        <title>Sequencing the genomes of 1000 actinobacteria strains.</title>
        <authorList>
            <person name="Klenk H.-P."/>
        </authorList>
    </citation>
    <scope>NUCLEOTIDE SEQUENCE [LARGE SCALE GENOMIC DNA]</scope>
    <source>
        <strain evidence="2 3">DSM 43911</strain>
    </source>
</reference>
<dbReference type="RefSeq" id="WP_147459251.1">
    <property type="nucleotide sequence ID" value="NZ_JBIUBA010000002.1"/>
</dbReference>
<proteinExistence type="predicted"/>
<dbReference type="OrthoDB" id="4774939at2"/>
<gene>
    <name evidence="2" type="ORF">DFJ66_2671</name>
</gene>
<dbReference type="InterPro" id="IPR016181">
    <property type="entry name" value="Acyl_CoA_acyltransferase"/>
</dbReference>
<protein>
    <submittedName>
        <fullName evidence="2">Acetyltransferase (GNAT) family protein</fullName>
    </submittedName>
</protein>
<accession>A0A495XA01</accession>
<feature type="domain" description="N-acetyltransferase" evidence="1">
    <location>
        <begin position="1"/>
        <end position="137"/>
    </location>
</feature>
<dbReference type="PROSITE" id="PS51186">
    <property type="entry name" value="GNAT"/>
    <property type="match status" value="1"/>
</dbReference>
<dbReference type="EMBL" id="RBXR01000001">
    <property type="protein sequence ID" value="RKT69443.1"/>
    <property type="molecule type" value="Genomic_DNA"/>
</dbReference>
<sequence>MEPDWFGPPRRLLAGAVALAETSDGRAVGVVQADFTQEYNERFGRLAGLSGPQCMVHKIAVLPTVRRSGTGRLLMHETSQEARRRRCTHMALMVDWSTPAAERVAFFKACGLRSLMPTSDDDLYGADLETVLKVTASA</sequence>
<dbReference type="Proteomes" id="UP000272729">
    <property type="component" value="Unassembled WGS sequence"/>
</dbReference>
<evidence type="ECO:0000313" key="3">
    <source>
        <dbReference type="Proteomes" id="UP000272729"/>
    </source>
</evidence>
<evidence type="ECO:0000259" key="1">
    <source>
        <dbReference type="PROSITE" id="PS51186"/>
    </source>
</evidence>